<dbReference type="PANTHER" id="PTHR43265:SF1">
    <property type="entry name" value="ESTERASE ESTD"/>
    <property type="match status" value="1"/>
</dbReference>
<dbReference type="Gene3D" id="3.40.50.1820">
    <property type="entry name" value="alpha/beta hydrolase"/>
    <property type="match status" value="1"/>
</dbReference>
<dbReference type="OrthoDB" id="9809549at2"/>
<organism evidence="4 5">
    <name type="scientific">Pedobacter nyackensis</name>
    <dbReference type="NCBI Taxonomy" id="475255"/>
    <lineage>
        <taxon>Bacteria</taxon>
        <taxon>Pseudomonadati</taxon>
        <taxon>Bacteroidota</taxon>
        <taxon>Sphingobacteriia</taxon>
        <taxon>Sphingobacteriales</taxon>
        <taxon>Sphingobacteriaceae</taxon>
        <taxon>Pedobacter</taxon>
    </lineage>
</organism>
<proteinExistence type="predicted"/>
<dbReference type="Pfam" id="PF12697">
    <property type="entry name" value="Abhydrolase_6"/>
    <property type="match status" value="1"/>
</dbReference>
<gene>
    <name evidence="4" type="ORF">SAMN04488101_105104</name>
</gene>
<evidence type="ECO:0000259" key="3">
    <source>
        <dbReference type="Pfam" id="PF13026"/>
    </source>
</evidence>
<dbReference type="RefSeq" id="WP_084289448.1">
    <property type="nucleotide sequence ID" value="NZ_FWYB01000005.1"/>
</dbReference>
<feature type="domain" description="DUF3887" evidence="3">
    <location>
        <begin position="29"/>
        <end position="118"/>
    </location>
</feature>
<dbReference type="InterPro" id="IPR029058">
    <property type="entry name" value="AB_hydrolase_fold"/>
</dbReference>
<dbReference type="InterPro" id="IPR024981">
    <property type="entry name" value="DUF3887"/>
</dbReference>
<keyword evidence="1" id="KW-0732">Signal</keyword>
<sequence>MKKIFLVFFALFISNASFSQGVFNLIGKSQNLFDLLSQNKYTEAYAYFDPTFQSKVTMDNLKSLWGQIDERFGKLDALNVQSTKAEGAFYTVIVEGKFAKDTQSFMLAYNKMEQIVGFFLQPKSTTASYVSPAYADTTLYKETEIYVKATGHNLVGMLTVPKKATSFPVVVLVHGSGPNDMDETVGPNKPLKDLAAGLAAKGVGSIRYVKRTMLYQNEFGGAFTVKEEVLDDALAAIALARTIPEVDKKQIYLLGHSLGGMLAPRLAALAPDLNGVLLLAAPARSLTDILVEQNKYMFTRVKDTTQTGKLQLDTAIKMLDQTRITKLGTMKPDSTVLFLPASYWVDLNNYNQVEVAKKLKQRIFVAQGAYDFQVSTVDYDLWNAALGKKKNAWLKLYPSLNHLMSWQTEKGSMEQYNAPSNVSEELITDIVEWVKAKS</sequence>
<feature type="domain" description="AB hydrolase-1" evidence="2">
    <location>
        <begin position="170"/>
        <end position="283"/>
    </location>
</feature>
<dbReference type="PANTHER" id="PTHR43265">
    <property type="entry name" value="ESTERASE ESTD"/>
    <property type="match status" value="1"/>
</dbReference>
<dbReference type="GO" id="GO:0052689">
    <property type="term" value="F:carboxylic ester hydrolase activity"/>
    <property type="evidence" value="ECO:0007669"/>
    <property type="project" value="TreeGrafter"/>
</dbReference>
<feature type="chain" id="PRO_5012167449" description="DUF3887 domain-containing protein" evidence="1">
    <location>
        <begin position="20"/>
        <end position="438"/>
    </location>
</feature>
<evidence type="ECO:0000313" key="5">
    <source>
        <dbReference type="Proteomes" id="UP000192678"/>
    </source>
</evidence>
<feature type="signal peptide" evidence="1">
    <location>
        <begin position="1"/>
        <end position="19"/>
    </location>
</feature>
<dbReference type="InterPro" id="IPR053145">
    <property type="entry name" value="AB_hydrolase_Est10"/>
</dbReference>
<evidence type="ECO:0000259" key="2">
    <source>
        <dbReference type="Pfam" id="PF12697"/>
    </source>
</evidence>
<evidence type="ECO:0000256" key="1">
    <source>
        <dbReference type="SAM" id="SignalP"/>
    </source>
</evidence>
<name>A0A1W2D042_9SPHI</name>
<dbReference type="AlphaFoldDB" id="A0A1W2D042"/>
<dbReference type="SUPFAM" id="SSF53474">
    <property type="entry name" value="alpha/beta-Hydrolases"/>
    <property type="match status" value="1"/>
</dbReference>
<accession>A0A1W2D042</accession>
<dbReference type="Proteomes" id="UP000192678">
    <property type="component" value="Unassembled WGS sequence"/>
</dbReference>
<dbReference type="Pfam" id="PF13026">
    <property type="entry name" value="DUF3887"/>
    <property type="match status" value="1"/>
</dbReference>
<evidence type="ECO:0008006" key="6">
    <source>
        <dbReference type="Google" id="ProtNLM"/>
    </source>
</evidence>
<dbReference type="Gene3D" id="3.10.450.590">
    <property type="match status" value="1"/>
</dbReference>
<dbReference type="STRING" id="475255.SAMN04488101_105104"/>
<evidence type="ECO:0000313" key="4">
    <source>
        <dbReference type="EMBL" id="SMC90358.1"/>
    </source>
</evidence>
<dbReference type="InterPro" id="IPR000073">
    <property type="entry name" value="AB_hydrolase_1"/>
</dbReference>
<reference evidence="4 5" key="1">
    <citation type="submission" date="2017-04" db="EMBL/GenBank/DDBJ databases">
        <authorList>
            <person name="Afonso C.L."/>
            <person name="Miller P.J."/>
            <person name="Scott M.A."/>
            <person name="Spackman E."/>
            <person name="Goraichik I."/>
            <person name="Dimitrov K.M."/>
            <person name="Suarez D.L."/>
            <person name="Swayne D.E."/>
        </authorList>
    </citation>
    <scope>NUCLEOTIDE SEQUENCE [LARGE SCALE GENOMIC DNA]</scope>
    <source>
        <strain evidence="4 5">DSM 19625</strain>
    </source>
</reference>
<keyword evidence="5" id="KW-1185">Reference proteome</keyword>
<dbReference type="EMBL" id="FWYB01000005">
    <property type="protein sequence ID" value="SMC90358.1"/>
    <property type="molecule type" value="Genomic_DNA"/>
</dbReference>
<protein>
    <recommendedName>
        <fullName evidence="6">DUF3887 domain-containing protein</fullName>
    </recommendedName>
</protein>